<dbReference type="Proteomes" id="UP000516444">
    <property type="component" value="Chromosome"/>
</dbReference>
<sequence length="123" mass="13872">MSRTVTISTVDYGEVTIPEPPWCTGEHPSDGYRIDISHYGHDVPLTIETSRGRVTAMTTALEQRPFTERHPGRGVFINVEIDGDHYPHDPDELHRLAAALNHHAQQLRVLGNELATLVQERQQ</sequence>
<gene>
    <name evidence="1" type="ORF">GCM10017557_24260</name>
</gene>
<name>A0A7G1P191_9ACTN</name>
<evidence type="ECO:0000313" key="1">
    <source>
        <dbReference type="EMBL" id="BCL27567.1"/>
    </source>
</evidence>
<dbReference type="EMBL" id="AP023440">
    <property type="protein sequence ID" value="BCL27567.1"/>
    <property type="molecule type" value="Genomic_DNA"/>
</dbReference>
<reference evidence="1 2" key="1">
    <citation type="journal article" date="2014" name="Int. J. Syst. Evol. Microbiol.">
        <title>Complete genome sequence of Corynebacterium casei LMG S-19264T (=DSM 44701T), isolated from a smear-ripened cheese.</title>
        <authorList>
            <consortium name="US DOE Joint Genome Institute (JGI-PGF)"/>
            <person name="Walter F."/>
            <person name="Albersmeier A."/>
            <person name="Kalinowski J."/>
            <person name="Ruckert C."/>
        </authorList>
    </citation>
    <scope>NUCLEOTIDE SEQUENCE [LARGE SCALE GENOMIC DNA]</scope>
    <source>
        <strain evidence="1 2">JCM 4677</strain>
    </source>
</reference>
<dbReference type="RefSeq" id="WP_055507571.1">
    <property type="nucleotide sequence ID" value="NZ_AP023440.1"/>
</dbReference>
<dbReference type="InterPro" id="IPR054202">
    <property type="entry name" value="DUF6907"/>
</dbReference>
<dbReference type="OrthoDB" id="4335926at2"/>
<dbReference type="Pfam" id="PF21848">
    <property type="entry name" value="DUF6907"/>
    <property type="match status" value="1"/>
</dbReference>
<evidence type="ECO:0000313" key="2">
    <source>
        <dbReference type="Proteomes" id="UP000516444"/>
    </source>
</evidence>
<keyword evidence="2" id="KW-1185">Reference proteome</keyword>
<proteinExistence type="predicted"/>
<accession>A0A7G1P191</accession>
<dbReference type="KEGG" id="sgm:GCM10017557_24260"/>
<dbReference type="AlphaFoldDB" id="A0A7G1P191"/>
<organism evidence="1 2">
    <name type="scientific">Streptomyces aurantiacus</name>
    <dbReference type="NCBI Taxonomy" id="47760"/>
    <lineage>
        <taxon>Bacteria</taxon>
        <taxon>Bacillati</taxon>
        <taxon>Actinomycetota</taxon>
        <taxon>Actinomycetes</taxon>
        <taxon>Kitasatosporales</taxon>
        <taxon>Streptomycetaceae</taxon>
        <taxon>Streptomyces</taxon>
        <taxon>Streptomyces aurantiacus group</taxon>
    </lineage>
</organism>
<protein>
    <submittedName>
        <fullName evidence="1">Uncharacterized protein</fullName>
    </submittedName>
</protein>